<dbReference type="GO" id="GO:0008168">
    <property type="term" value="F:methyltransferase activity"/>
    <property type="evidence" value="ECO:0007669"/>
    <property type="project" value="UniProtKB-KW"/>
</dbReference>
<dbReference type="InterPro" id="IPR029063">
    <property type="entry name" value="SAM-dependent_MTases_sf"/>
</dbReference>
<sequence>MKKIKQVLWYGEDRPCPVCHSRKARILGSRGGPSHHRGEGVATHIVRSCDCDTVYQSPTLLPESNPYAAYSDQEYFKGHHAENKILNGERLAAFAEQILGKPGKMLELGCGRGELLKGAANRGWEVYGVEMTEGFAKVAQSHDIEVEYASIETCTSLEKVYDAVLLAAVLEHLYDPMETLIKVREAIRPGGLLFIDVPNEGSLVTRIGNTYMRLRGRDWAINLSPTFPPFHVVGFSPSSLRYLLHSTGFRPFSLELHRWSNELPKVKDIRARLEHKGLDVVQFIGGLIGMGDGITCWAIRD</sequence>
<keyword evidence="2" id="KW-1185">Reference proteome</keyword>
<comment type="caution">
    <text evidence="1">The sequence shown here is derived from an EMBL/GenBank/DDBJ whole genome shotgun (WGS) entry which is preliminary data.</text>
</comment>
<dbReference type="EMBL" id="JAFLQW010000046">
    <property type="protein sequence ID" value="MBO0347856.1"/>
    <property type="molecule type" value="Genomic_DNA"/>
</dbReference>
<proteinExistence type="predicted"/>
<keyword evidence="1" id="KW-0489">Methyltransferase</keyword>
<dbReference type="Gene3D" id="3.40.50.150">
    <property type="entry name" value="Vaccinia Virus protein VP39"/>
    <property type="match status" value="1"/>
</dbReference>
<organism evidence="1 2">
    <name type="scientific">Phormidium pseudopriestleyi FRX01</name>
    <dbReference type="NCBI Taxonomy" id="1759528"/>
    <lineage>
        <taxon>Bacteria</taxon>
        <taxon>Bacillati</taxon>
        <taxon>Cyanobacteriota</taxon>
        <taxon>Cyanophyceae</taxon>
        <taxon>Oscillatoriophycideae</taxon>
        <taxon>Oscillatoriales</taxon>
        <taxon>Oscillatoriaceae</taxon>
        <taxon>Phormidium</taxon>
    </lineage>
</organism>
<dbReference type="RefSeq" id="WP_207086433.1">
    <property type="nucleotide sequence ID" value="NZ_JAFLQW010000046.1"/>
</dbReference>
<dbReference type="PANTHER" id="PTHR43861">
    <property type="entry name" value="TRANS-ACONITATE 2-METHYLTRANSFERASE-RELATED"/>
    <property type="match status" value="1"/>
</dbReference>
<dbReference type="PANTHER" id="PTHR43861:SF6">
    <property type="entry name" value="METHYLTRANSFERASE TYPE 11"/>
    <property type="match status" value="1"/>
</dbReference>
<dbReference type="Proteomes" id="UP000664844">
    <property type="component" value="Unassembled WGS sequence"/>
</dbReference>
<accession>A0ABS3FL71</accession>
<dbReference type="GO" id="GO:0032259">
    <property type="term" value="P:methylation"/>
    <property type="evidence" value="ECO:0007669"/>
    <property type="project" value="UniProtKB-KW"/>
</dbReference>
<dbReference type="SUPFAM" id="SSF53335">
    <property type="entry name" value="S-adenosyl-L-methionine-dependent methyltransferases"/>
    <property type="match status" value="1"/>
</dbReference>
<name>A0ABS3FL71_9CYAN</name>
<reference evidence="1 2" key="1">
    <citation type="submission" date="2021-03" db="EMBL/GenBank/DDBJ databases">
        <title>Metabolic Capacity of the Antarctic Cyanobacterium Phormidium pseudopriestleyi that Sustains Oxygenic Photosynthesis in the Presence of Hydrogen Sulfide.</title>
        <authorList>
            <person name="Lumian J.E."/>
            <person name="Jungblut A.D."/>
            <person name="Dillon M.L."/>
            <person name="Hawes I."/>
            <person name="Doran P.T."/>
            <person name="Mackey T.J."/>
            <person name="Dick G.J."/>
            <person name="Grettenberger C.L."/>
            <person name="Sumner D.Y."/>
        </authorList>
    </citation>
    <scope>NUCLEOTIDE SEQUENCE [LARGE SCALE GENOMIC DNA]</scope>
    <source>
        <strain evidence="1 2">FRX01</strain>
    </source>
</reference>
<gene>
    <name evidence="1" type="ORF">J0895_01775</name>
</gene>
<keyword evidence="1" id="KW-0808">Transferase</keyword>
<dbReference type="CDD" id="cd02440">
    <property type="entry name" value="AdoMet_MTases"/>
    <property type="match status" value="1"/>
</dbReference>
<evidence type="ECO:0000313" key="1">
    <source>
        <dbReference type="EMBL" id="MBO0347856.1"/>
    </source>
</evidence>
<evidence type="ECO:0000313" key="2">
    <source>
        <dbReference type="Proteomes" id="UP000664844"/>
    </source>
</evidence>
<dbReference type="Pfam" id="PF13489">
    <property type="entry name" value="Methyltransf_23"/>
    <property type="match status" value="1"/>
</dbReference>
<protein>
    <submittedName>
        <fullName evidence="1">Class I SAM-dependent methyltransferase</fullName>
    </submittedName>
</protein>